<dbReference type="EMBL" id="CAIIXF020000007">
    <property type="protein sequence ID" value="CAH1789680.1"/>
    <property type="molecule type" value="Genomic_DNA"/>
</dbReference>
<feature type="compositionally biased region" description="Basic and acidic residues" evidence="2">
    <location>
        <begin position="321"/>
        <end position="337"/>
    </location>
</feature>
<dbReference type="InterPro" id="IPR057659">
    <property type="entry name" value="CEP152_CC"/>
</dbReference>
<dbReference type="Proteomes" id="UP000749559">
    <property type="component" value="Unassembled WGS sequence"/>
</dbReference>
<feature type="coiled-coil region" evidence="1">
    <location>
        <begin position="1262"/>
        <end position="1289"/>
    </location>
</feature>
<feature type="coiled-coil region" evidence="1">
    <location>
        <begin position="362"/>
        <end position="407"/>
    </location>
</feature>
<feature type="region of interest" description="Disordered" evidence="2">
    <location>
        <begin position="47"/>
        <end position="112"/>
    </location>
</feature>
<dbReference type="GO" id="GO:0007099">
    <property type="term" value="P:centriole replication"/>
    <property type="evidence" value="ECO:0007669"/>
    <property type="project" value="TreeGrafter"/>
</dbReference>
<feature type="non-terminal residue" evidence="4">
    <location>
        <position position="1"/>
    </location>
</feature>
<dbReference type="InterPro" id="IPR051235">
    <property type="entry name" value="CEP152/SHC-Transforming"/>
</dbReference>
<protein>
    <recommendedName>
        <fullName evidence="3">CEP152 CEP63 binding coiled coil domain-containing protein</fullName>
    </recommendedName>
</protein>
<feature type="region of interest" description="Disordered" evidence="2">
    <location>
        <begin position="1462"/>
        <end position="1540"/>
    </location>
</feature>
<accession>A0A8S4P5Y8</accession>
<evidence type="ECO:0000256" key="2">
    <source>
        <dbReference type="SAM" id="MobiDB-lite"/>
    </source>
</evidence>
<reference evidence="4" key="1">
    <citation type="submission" date="2022-03" db="EMBL/GenBank/DDBJ databases">
        <authorList>
            <person name="Martin C."/>
        </authorList>
    </citation>
    <scope>NUCLEOTIDE SEQUENCE</scope>
</reference>
<evidence type="ECO:0000256" key="1">
    <source>
        <dbReference type="SAM" id="Coils"/>
    </source>
</evidence>
<feature type="compositionally biased region" description="Basic and acidic residues" evidence="2">
    <location>
        <begin position="1508"/>
        <end position="1540"/>
    </location>
</feature>
<feature type="coiled-coil region" evidence="1">
    <location>
        <begin position="443"/>
        <end position="470"/>
    </location>
</feature>
<dbReference type="PANTHER" id="PTHR10337">
    <property type="entry name" value="SHC TRANSFORMING PROTEIN"/>
    <property type="match status" value="1"/>
</dbReference>
<gene>
    <name evidence="4" type="ORF">OFUS_LOCUS14997</name>
</gene>
<feature type="coiled-coil region" evidence="1">
    <location>
        <begin position="669"/>
        <end position="817"/>
    </location>
</feature>
<dbReference type="Pfam" id="PF25770">
    <property type="entry name" value="CC_CEP63-bind_CEP152"/>
    <property type="match status" value="1"/>
</dbReference>
<keyword evidence="1" id="KW-0175">Coiled coil</keyword>
<dbReference type="GO" id="GO:0005813">
    <property type="term" value="C:centrosome"/>
    <property type="evidence" value="ECO:0007669"/>
    <property type="project" value="TreeGrafter"/>
</dbReference>
<evidence type="ECO:0000313" key="4">
    <source>
        <dbReference type="EMBL" id="CAH1789680.1"/>
    </source>
</evidence>
<organism evidence="4 5">
    <name type="scientific">Owenia fusiformis</name>
    <name type="common">Polychaete worm</name>
    <dbReference type="NCBI Taxonomy" id="6347"/>
    <lineage>
        <taxon>Eukaryota</taxon>
        <taxon>Metazoa</taxon>
        <taxon>Spiralia</taxon>
        <taxon>Lophotrochozoa</taxon>
        <taxon>Annelida</taxon>
        <taxon>Polychaeta</taxon>
        <taxon>Sedentaria</taxon>
        <taxon>Canalipalpata</taxon>
        <taxon>Sabellida</taxon>
        <taxon>Oweniida</taxon>
        <taxon>Oweniidae</taxon>
        <taxon>Owenia</taxon>
    </lineage>
</organism>
<feature type="region of interest" description="Disordered" evidence="2">
    <location>
        <begin position="301"/>
        <end position="337"/>
    </location>
</feature>
<proteinExistence type="predicted"/>
<evidence type="ECO:0000259" key="3">
    <source>
        <dbReference type="Pfam" id="PF25770"/>
    </source>
</evidence>
<feature type="domain" description="CEP152 CEP63 binding coiled coil" evidence="3">
    <location>
        <begin position="1436"/>
        <end position="1477"/>
    </location>
</feature>
<feature type="coiled-coil region" evidence="1">
    <location>
        <begin position="509"/>
        <end position="615"/>
    </location>
</feature>
<feature type="region of interest" description="Disordered" evidence="2">
    <location>
        <begin position="1"/>
        <end position="20"/>
    </location>
</feature>
<comment type="caution">
    <text evidence="4">The sequence shown here is derived from an EMBL/GenBank/DDBJ whole genome shotgun (WGS) entry which is preliminary data.</text>
</comment>
<dbReference type="OrthoDB" id="10064205at2759"/>
<keyword evidence="5" id="KW-1185">Reference proteome</keyword>
<dbReference type="PANTHER" id="PTHR10337:SF6">
    <property type="entry name" value="CENTROSOMAL PROTEIN OF 152 KDA"/>
    <property type="match status" value="1"/>
</dbReference>
<evidence type="ECO:0000313" key="5">
    <source>
        <dbReference type="Proteomes" id="UP000749559"/>
    </source>
</evidence>
<feature type="coiled-coil region" evidence="1">
    <location>
        <begin position="842"/>
        <end position="890"/>
    </location>
</feature>
<feature type="compositionally biased region" description="Polar residues" evidence="2">
    <location>
        <begin position="1494"/>
        <end position="1507"/>
    </location>
</feature>
<sequence>MATGTSINFDAQALHDQDEADFQREELERHHELKQLLTNALDDLSDDEVDSLSSHDVTSNRSLESPLSGHFRHPVPLRGTARAPWLSTSTSTPIRAPSGAGGPFYPQPQYNGKQLFMPQHGVLNPHQQNYPNVYVGEWVDNNMNHPNMGNLGKTDLGDEYNAHIGYGTRGYVQNDPSAEPYVQTETMPPSFPRGETVGGNEVVYDYHQPVYQQSNYAQNEQYANMNNIAGSGQYQHTDYALSNDPMSPHSTHSSSQPLVNGMPKMDIDTYQVKYTGAQNNQVPNVQTDEHQIQFSPRKDHIENDRSPIHRNGHSPVAQKSSPEEARPSMGETHGHIIDRRSVMEKEQDIYIQQGRSTESDQLAQLQILYKARGREVERLKKELTTVTEDNEREIRTLKHRVALLEGERDGARISETEAQSLLTESKQTNSLLDNKISTLQGQLNIATHGRDELQEKLEAAESTIETLNHQLITLGNTESLSRTKEQHDAVLANLQQRYDQDTYTLREKLDTATRDIELKDDEINMLRREISDVTKVTDENRVDHAETINRLTRSLEESQKQCRTLLESDSSQSNAELKQQLKQLESAKAISDTVYKDLQEEVSDLKEQLTMYESVSQFGLMQTTSCSDPSDSFSHLNIKKTLDWKTPRVYKGNKEKGDSNDTITQGETILNLKTELEKCLANYREKRQQVTRLQNELKDMKQSCTDHQATKEKLENQLGITKDTLHRLEAKVEFLQETNQGGQDGQRRGHPTLTEKNLQRTLDAANREIESLTQENMELKNRIDELSETERHLCELNQELNQRMSEQVHELDQEKCLAIERCREACLQLHEDSKLLLRQELEHETQQNVESIKAELERCQSELKETKDLYVQVCQEKDDIQDQMETAKQEEIDLLKAGLDKEKENALDDLRKSLDTKLSVQIETDRKNRKKEHEETFQKELDAKIAVAKVEWFEAHKLSKQQAVDTVLKNSEKSYRARMEKDVAAKVEQALAEAKDNWLKEVLLEKVQEEKVKWTNNDLKKMLEDERTKWNNNEFKKLLDEEKMKWNNTELNEKLREEKTKWINDELKTNIELERIKWNNTVLKTRIELERTKWVDNELKPLLKEEKLKWNTTELVEKLEQEKIKWKESELVKIQEQNEEKLNNEIKQKLFQEKIKWTNTDLVKRIEEEKIKWTNTDLVKRIEEEKIKWTKTDLVQRIEEEKIKWTNNEKQIIFDENNKWLQKELNQKLESEKRKWTNSELETIVDKEKSKWMDNEIRKLQGDNLKWLNNELKQQLEEEKKKWKSIELKKILEEERVKWAKLQKTSTENHRSTEIDSLHKENRQLQHKLRKFGDLWSKEKQKIIQEKDDERKRQIADIQEQCESDLKKFLAEHQHTLDTALKSTRDQASKEKSELMRLHEEEVKWLRAREKKSVENTKCQQTNNEQNNGRDVDVVLGQMKDFYIETVKKIKSDVLSHVASSNARATERIKTEIRRHRDMSRGPSTVNRDHKLPLTSQNLERVSNNLLTRKEGERPSNERGHERLSNDRGHERLSNDRGHE</sequence>
<name>A0A8S4P5Y8_OWEFU</name>